<gene>
    <name evidence="2" type="primary">casB</name>
    <name evidence="2" type="ORF">IEQ31_34665</name>
</gene>
<name>A0ABR8LDH0_9ACTN</name>
<sequence>MGAGRAEGGHRRRRPLGLRFPAQGAQPFRSRQAVRQVHGRAAPPHGSVRRQGHELRRRGGLFLIPQASSLEEIRQRRRQFVNHLYGLHAKLESGRQYQSAEARRDLALLRRSLAGGRQEADAYAVVFPYDPPVEEQQAWLLVAGLFALHPQPRPRTSPGPSGAQRPPSRSIGVSMRRLVERRSSAERRFLQLLGVDRTALPHYLRQAVQLLHTENIPLDYDRLLDDVVILMSEHHDPERAHRVRLTWARDFHRQIRDSSANVPAAPTV</sequence>
<keyword evidence="3" id="KW-1185">Reference proteome</keyword>
<dbReference type="Pfam" id="PF09485">
    <property type="entry name" value="CRISPR_Cse2"/>
    <property type="match status" value="1"/>
</dbReference>
<evidence type="ECO:0000256" key="1">
    <source>
        <dbReference type="SAM" id="MobiDB-lite"/>
    </source>
</evidence>
<organism evidence="2 3">
    <name type="scientific">Microbispora bryophytorum subsp. camponoti</name>
    <dbReference type="NCBI Taxonomy" id="1677852"/>
    <lineage>
        <taxon>Bacteria</taxon>
        <taxon>Bacillati</taxon>
        <taxon>Actinomycetota</taxon>
        <taxon>Actinomycetes</taxon>
        <taxon>Streptosporangiales</taxon>
        <taxon>Streptosporangiaceae</taxon>
        <taxon>Microbispora</taxon>
    </lineage>
</organism>
<dbReference type="NCBIfam" id="TIGR02548">
    <property type="entry name" value="casB_cse2"/>
    <property type="match status" value="1"/>
</dbReference>
<feature type="region of interest" description="Disordered" evidence="1">
    <location>
        <begin position="1"/>
        <end position="30"/>
    </location>
</feature>
<dbReference type="CDD" id="cd09731">
    <property type="entry name" value="Cse2_I-E"/>
    <property type="match status" value="1"/>
</dbReference>
<dbReference type="Proteomes" id="UP000653231">
    <property type="component" value="Unassembled WGS sequence"/>
</dbReference>
<feature type="region of interest" description="Disordered" evidence="1">
    <location>
        <begin position="151"/>
        <end position="173"/>
    </location>
</feature>
<comment type="caution">
    <text evidence="2">The sequence shown here is derived from an EMBL/GenBank/DDBJ whole genome shotgun (WGS) entry which is preliminary data.</text>
</comment>
<dbReference type="InterPro" id="IPR038287">
    <property type="entry name" value="Cse2_sf"/>
</dbReference>
<protein>
    <submittedName>
        <fullName evidence="2">Type I-E CRISPR-associated protein Cse2/CasB</fullName>
    </submittedName>
</protein>
<dbReference type="Gene3D" id="1.10.520.40">
    <property type="entry name" value="CRISPR-associated protein Cse2"/>
    <property type="match status" value="1"/>
</dbReference>
<dbReference type="InterPro" id="IPR013382">
    <property type="entry name" value="CRISPR-assoc_prot_Cse2"/>
</dbReference>
<proteinExistence type="predicted"/>
<accession>A0ABR8LDH0</accession>
<evidence type="ECO:0000313" key="3">
    <source>
        <dbReference type="Proteomes" id="UP000653231"/>
    </source>
</evidence>
<evidence type="ECO:0000313" key="2">
    <source>
        <dbReference type="EMBL" id="MBD3148286.1"/>
    </source>
</evidence>
<dbReference type="EMBL" id="JACXRZ010000046">
    <property type="protein sequence ID" value="MBD3148286.1"/>
    <property type="molecule type" value="Genomic_DNA"/>
</dbReference>
<reference evidence="2 3" key="1">
    <citation type="submission" date="2020-09" db="EMBL/GenBank/DDBJ databases">
        <title>Actinomycete isolated from the Camponotus japonicus Mayr.</title>
        <authorList>
            <person name="Gong X."/>
        </authorList>
    </citation>
    <scope>NUCLEOTIDE SEQUENCE [LARGE SCALE GENOMIC DNA]</scope>
    <source>
        <strain evidence="2 3">2C-HV3</strain>
    </source>
</reference>